<dbReference type="Pfam" id="PF20500">
    <property type="entry name" value="DNA-PKcs_N"/>
    <property type="match status" value="1"/>
</dbReference>
<feature type="domain" description="DNA-dependent protein kinase catalytic subunit CC3" evidence="2">
    <location>
        <begin position="1716"/>
        <end position="2084"/>
    </location>
</feature>
<dbReference type="InterPro" id="IPR046803">
    <property type="entry name" value="DNAPKcs_CC1-2"/>
</dbReference>
<dbReference type="SUPFAM" id="SSF48371">
    <property type="entry name" value="ARM repeat"/>
    <property type="match status" value="1"/>
</dbReference>
<keyword evidence="4" id="KW-1185">Reference proteome</keyword>
<reference evidence="3" key="1">
    <citation type="submission" date="2020-05" db="EMBL/GenBank/DDBJ databases">
        <title>Phylogenomic resolution of chytrid fungi.</title>
        <authorList>
            <person name="Stajich J.E."/>
            <person name="Amses K."/>
            <person name="Simmons R."/>
            <person name="Seto K."/>
            <person name="Myers J."/>
            <person name="Bonds A."/>
            <person name="Quandt C.A."/>
            <person name="Barry K."/>
            <person name="Liu P."/>
            <person name="Grigoriev I."/>
            <person name="Longcore J.E."/>
            <person name="James T.Y."/>
        </authorList>
    </citation>
    <scope>NUCLEOTIDE SEQUENCE</scope>
    <source>
        <strain evidence="3">JEL0513</strain>
    </source>
</reference>
<dbReference type="InterPro" id="IPR012582">
    <property type="entry name" value="DNAPKcs_CC3"/>
</dbReference>
<dbReference type="Pfam" id="PF08163">
    <property type="entry name" value="DNAPKcs_CC3"/>
    <property type="match status" value="1"/>
</dbReference>
<protein>
    <recommendedName>
        <fullName evidence="2">DNA-dependent protein kinase catalytic subunit CC3 domain-containing protein</fullName>
    </recommendedName>
</protein>
<dbReference type="Pfam" id="PF19704">
    <property type="entry name" value="DNAPKcs_CC5"/>
    <property type="match status" value="3"/>
</dbReference>
<dbReference type="GO" id="GO:0005634">
    <property type="term" value="C:nucleus"/>
    <property type="evidence" value="ECO:0007669"/>
    <property type="project" value="InterPro"/>
</dbReference>
<sequence length="2907" mass="329398">MDVSSSLAALFARPESAESTIVDLQLRLVRTTDSAVSSADSASRALAVSNLFNKHRGILAALKTNRDLLPSKAKYLILDFITLLIRKEFASKEHATEINELSAVKKSSVLVLVALVETKLLESSVVEAMTKRFIQAYVQGESKIVSSGRISDFKFLNSDSLLNAVKCVILELYGALVRHYPESFAADKQDPSQLKRRFLTTMSAAINSINPDTELLAGAVIGLSSYLHSFDLSEGESKDILSTIRIMIIPIENQTRYSVPKAGLTFIRDHADKFQVQMCANKESIYFINDCLKKMCTHHNRDISKLGFGATIAFLQQVATRLSQRKLDSSIDIFWYFVRDFINVLNNSKASFTELSQAVKGLGLFSAPCKALLSNKELKELQNILVQKLSSMTSDSNDAKFAHISAFMDAFKLIAKESDSIDAEFLNAIDQISVSMLMNFPKIRIYYRAPLVTAFTELLWELRQQNLLHSFWNRMVHRLLIISCVVQNDSDTQEEIVAESREPPWKEYLPFWQSVFTAPKQELPVSAVAHFHQLLFDGMMSAILEFPENLNLTMRENIVDTDSSDSSAQVIVPISADASKLSANIPADFIIFVNFVSLCEAVLPTLQVEYFSKWVLVAGQKIISYSYANPLVSGFYKLFGAILGLCNTLNFFEVKKNPNEMDHEDSQTAIVKDIQRTAETVFSKYVSQVLLKMRQFKDDLLVSCLKMVLASPTQLTSIENLCLPIVESLKMGLSYTPLAVVALDAVESWVKKLDRKVIRKSFEKILPAFNDYLILELDSSVVGGEKKAGASKSGRKHLKIHKISEKQIDETMVLSLQNIQMRILKFLGSIGQDNKLIVDFDVNKDSMLAWDPERNLRFPIPFKEAIFDIYFGKIVELAEFSPDRKTKIAANELLHALVIIMIGKSSSNQSENDSRSPYHKIYVKLFPILLRLAIDLDKVTRELFNPLVLQLVHWLTKNSKYENPETMALLQSCFDAVSSSNGPLREFGAECIAEYLKWSIKHASEKELENNPINAKSLFKRLYLLCQHSSSSKRMSASIIINHVYTIFRESNALIDVFAVEILYHLLFSLKIADADSPSLGTQQLAKTAIDRIAKIITVKFDIFAKKSTNRRSIPGIENIDLGSLIKWLFEESRCKELEYSYKCIEIFDHLATKTIGVTVWIKNALAKNENYIFQMLDISGGESALAEALGSAKRQFWIRNLRTSLIIYRYLIDRKALLPSTILNSKFAGVIEAIILFFGSLFQMDDHEISEVSGPEAKKQKTDTAFIILKAFEFLFSAMSKLTTMEKNLLNRVLEEPKFFEVFAVTIFEPESIGFDVAMEESRNKLLTRMEELLNFLNRNLGISLRLIMIRELAEQLFSKDSDLQNMTTTSQILLSKSLQAVYGFKLICKCALLKEVLAVKFVSPKQYMSTIFENAVSLAKGSDPLQIQIAGEIISNCLTDIEFGHEGFKKLLCTTTKTKIDVFISVYENLSKFINYAICVNSAVFGEILMEDVEESIVIAILDGIFDWLISGGGKLSKEIFLFLNQFQSNVEFSKRITLLYQRKGEDVLRKFWRRILQIKPDFLAVARNEILLLFWDEFFTAFSYKSSLRKLHDLFDILPAIIVPEKSQKLEECLMNIITEKFPLVSENIEDQSEQFDDYRVGMNRLINSMENTRNSIILEKTLILHLCRDSKHPFNFPFVQALMGKIPQISSTKFVELHKAAFEFSFHGSFLPDNRVNIAKTLLLPMLQTGQLNHIIEFYIANIKEIMEIISATLGAETDAVLKESLAKKSICFALMEIAYKRIPSSELHSATGRILKAFMEPKAGEKEITISLIKAGVDFKKKQPTESPVIVPFRLGVNQAAFNAVCACLLATQNIAKVEIFNSYLFAEKPLLWENIVDTNTTIVIKTDLEYPLVRVGVKEFSEKQTTTISRKSKYLSTQFFAESSLSQSLMPPSSLPSTSLNSSSESQGEANFVMKNEAKPNEMYGDLELDVVNQNVCMKGFISVINRLPSEESPSEMPIWMKSLHSKIERLDTHINIRLFIVKLIINLPKIFTKFAAFWWRPVAKLIHDANSFGSGINYFVQDLCLLLMEWTVAADKITLPQDGDLILKTLRWLVKNCNHDSKSSIRNNLRIVRALIENWKNFVVAPSDVIFEYFSAKVDPKVDKYANLTGIYVMQAFIANGVAPYNSKGLTDRIFSEIDLYTVICGLLLTTNRREIYSPLAECTGAFLAFLESSSSEQAFLSKIEEACARRNSTDEKGFIFIVNRISVHYPKILRNQYKILLNAFPRLDLEQKGKCLEAILSWADMIPGLFTELVALDIDNILRSMDEELQTYLLGIFAVLAPSLTATQIAKFLPTTVEIFLNHPSDRYDGIRFSLLEFFNTKVFNNLTIFERAAELLSTWYIPEVEEGFLKYSVHFLLEASRLTPVFDQKIYDRALPDARFNDKAILVDLVWEKSSSMLPLFAATQGKGFTMEEKNEMVRMTQDIVWTPTQDTNPKATRAQFSLSESEFDSPIKNATRPLIDRSTFRGLVKRSYATKYDSTHFAYDSERKKKEKKEVEKFTKSVRHRNVTLYRKYREGELPDIEISNKEILEPLQSISARDSDIARQILSVLMLKMSSDEPNYASLKPEILSKSLQTIFKSSTLLSPPFIGSLLELMLNNPSLIQHISPTIISRAASGSFNFELGALVIEKGVQDNLFDLNAKKHKSSSRSLKRSPEGWVQLAKLFKDLKNNEVYESVYQSHISSSIITKEAITAEMLGNYELAKQRYLEGLMGESLEANDSEPTLWTVRRLECMNKLSEWSLLASSVMEDLEGNVGKVWDETKLDPYLGTFAAWSAGDENPVIGFVKETKTDFKKFQILEKNFGQDLITSSLFFSKDLNLARHYVEQSLKNFITSYTELSSNAFVSKIGMMTSLQQVS</sequence>
<gene>
    <name evidence="3" type="ORF">HK100_011281</name>
</gene>
<evidence type="ECO:0000313" key="4">
    <source>
        <dbReference type="Proteomes" id="UP001211907"/>
    </source>
</evidence>
<accession>A0AAD5TB90</accession>
<dbReference type="GO" id="GO:0006303">
    <property type="term" value="P:double-strand break repair via nonhomologous end joining"/>
    <property type="evidence" value="ECO:0007669"/>
    <property type="project" value="InterPro"/>
</dbReference>
<evidence type="ECO:0000256" key="1">
    <source>
        <dbReference type="SAM" id="MobiDB-lite"/>
    </source>
</evidence>
<evidence type="ECO:0000313" key="3">
    <source>
        <dbReference type="EMBL" id="KAJ3139727.1"/>
    </source>
</evidence>
<proteinExistence type="predicted"/>
<evidence type="ECO:0000259" key="2">
    <source>
        <dbReference type="SMART" id="SM01344"/>
    </source>
</evidence>
<comment type="caution">
    <text evidence="3">The sequence shown here is derived from an EMBL/GenBank/DDBJ whole genome shotgun (WGS) entry which is preliminary data.</text>
</comment>
<dbReference type="EMBL" id="JADGJH010000068">
    <property type="protein sequence ID" value="KAJ3139727.1"/>
    <property type="molecule type" value="Genomic_DNA"/>
</dbReference>
<feature type="region of interest" description="Disordered" evidence="1">
    <location>
        <begin position="1933"/>
        <end position="1952"/>
    </location>
</feature>
<dbReference type="InterPro" id="IPR046804">
    <property type="entry name" value="DNA-PKcs_N"/>
</dbReference>
<dbReference type="SMART" id="SM01344">
    <property type="entry name" value="NUC194"/>
    <property type="match status" value="1"/>
</dbReference>
<dbReference type="InterPro" id="IPR045581">
    <property type="entry name" value="DNAPKcs_CC5"/>
</dbReference>
<name>A0AAD5TB90_9FUNG</name>
<dbReference type="Proteomes" id="UP001211907">
    <property type="component" value="Unassembled WGS sequence"/>
</dbReference>
<organism evidence="3 4">
    <name type="scientific">Physocladia obscura</name>
    <dbReference type="NCBI Taxonomy" id="109957"/>
    <lineage>
        <taxon>Eukaryota</taxon>
        <taxon>Fungi</taxon>
        <taxon>Fungi incertae sedis</taxon>
        <taxon>Chytridiomycota</taxon>
        <taxon>Chytridiomycota incertae sedis</taxon>
        <taxon>Chytridiomycetes</taxon>
        <taxon>Chytridiales</taxon>
        <taxon>Chytriomycetaceae</taxon>
        <taxon>Physocladia</taxon>
    </lineage>
</organism>
<dbReference type="Pfam" id="PF20502">
    <property type="entry name" value="DNAPKcs_CC1-2"/>
    <property type="match status" value="1"/>
</dbReference>
<dbReference type="InterPro" id="IPR016024">
    <property type="entry name" value="ARM-type_fold"/>
</dbReference>